<evidence type="ECO:0000256" key="4">
    <source>
        <dbReference type="ARBA" id="ARBA00023033"/>
    </source>
</evidence>
<keyword evidence="7" id="KW-1185">Reference proteome</keyword>
<proteinExistence type="predicted"/>
<dbReference type="PANTHER" id="PTHR47178:SF5">
    <property type="entry name" value="FAD-BINDING DOMAIN-CONTAINING PROTEIN"/>
    <property type="match status" value="1"/>
</dbReference>
<keyword evidence="3" id="KW-0560">Oxidoreductase</keyword>
<dbReference type="GO" id="GO:0071949">
    <property type="term" value="F:FAD binding"/>
    <property type="evidence" value="ECO:0007669"/>
    <property type="project" value="InterPro"/>
</dbReference>
<gene>
    <name evidence="6" type="ORF">EXE63_07775</name>
</gene>
<dbReference type="Pfam" id="PF13450">
    <property type="entry name" value="NAD_binding_8"/>
    <property type="match status" value="1"/>
</dbReference>
<dbReference type="Pfam" id="PF01494">
    <property type="entry name" value="FAD_binding_3"/>
    <property type="match status" value="1"/>
</dbReference>
<dbReference type="Gene3D" id="3.50.50.60">
    <property type="entry name" value="FAD/NAD(P)-binding domain"/>
    <property type="match status" value="1"/>
</dbReference>
<dbReference type="RefSeq" id="WP_168141447.1">
    <property type="nucleotide sequence ID" value="NZ_CP038799.1"/>
</dbReference>
<evidence type="ECO:0000256" key="1">
    <source>
        <dbReference type="ARBA" id="ARBA00022630"/>
    </source>
</evidence>
<dbReference type="SUPFAM" id="SSF51905">
    <property type="entry name" value="FAD/NAD(P)-binding domain"/>
    <property type="match status" value="1"/>
</dbReference>
<evidence type="ECO:0000259" key="5">
    <source>
        <dbReference type="Pfam" id="PF01494"/>
    </source>
</evidence>
<dbReference type="KEGG" id="mfre:EXE63_07775"/>
<keyword evidence="2" id="KW-0274">FAD</keyword>
<dbReference type="AlphaFoldDB" id="A0A6H0S2X4"/>
<dbReference type="GO" id="GO:0004497">
    <property type="term" value="F:monooxygenase activity"/>
    <property type="evidence" value="ECO:0007669"/>
    <property type="project" value="UniProtKB-KW"/>
</dbReference>
<organism evidence="6 7">
    <name type="scientific">Mycolicibacterium frederiksbergense</name>
    <dbReference type="NCBI Taxonomy" id="117567"/>
    <lineage>
        <taxon>Bacteria</taxon>
        <taxon>Bacillati</taxon>
        <taxon>Actinomycetota</taxon>
        <taxon>Actinomycetes</taxon>
        <taxon>Mycobacteriales</taxon>
        <taxon>Mycobacteriaceae</taxon>
        <taxon>Mycolicibacterium</taxon>
    </lineage>
</organism>
<dbReference type="InterPro" id="IPR002938">
    <property type="entry name" value="FAD-bd"/>
</dbReference>
<name>A0A6H0S2X4_9MYCO</name>
<sequence length="413" mass="42779">MHTAVIGAGIGGLALAAGLRRKGFDVTVFERDVDVAATGGYHITLDGRAQAALRNLIAPADFERLLASASALRLRRPDAWWDRRGRLLGHGPDLGADDGVDIDRITLRTVLASAVGADLRLGCSLDQVTHAGDRSPVAVFADGSTHRCDLLVGADGSHSVVARQLAGGATNAPAGIIGFSGRTRRADLDAGEQRRLGLRSGMAIGPRGSALYVGFLDPIGNAVLDATELRASVTTGPTYIWGAMFPETPSTDALRGLSGAELQAALIARFGGHGWGGRPLEVIARADPGSVAAFRFNAASTRAADLAPWPAGRVTALGDAVHATPPTAGMGAGAAIRDAESLVGYLSEAAAGRLAPRVAIGRFEAEMRVRGSEVLTQSMRTVRWILATDTRLGAPLTVAVTGMLAAANRLGRR</sequence>
<evidence type="ECO:0000313" key="6">
    <source>
        <dbReference type="EMBL" id="QIV80789.1"/>
    </source>
</evidence>
<evidence type="ECO:0000256" key="2">
    <source>
        <dbReference type="ARBA" id="ARBA00022827"/>
    </source>
</evidence>
<evidence type="ECO:0000256" key="3">
    <source>
        <dbReference type="ARBA" id="ARBA00023002"/>
    </source>
</evidence>
<reference evidence="6 7" key="1">
    <citation type="submission" date="2019-04" db="EMBL/GenBank/DDBJ databases">
        <title>Draft, Whole-Genome Sequence of the Anthracene-degrading Mycobacterium frederiksbergense LB501T, Isolated from a Polycyclic Aromatic Hydrocarbon (PAH)-Contaminated Soil.</title>
        <authorList>
            <person name="Augelletti F."/>
        </authorList>
    </citation>
    <scope>NUCLEOTIDE SEQUENCE [LARGE SCALE GENOMIC DNA]</scope>
    <source>
        <strain evidence="6 7">LB 501T</strain>
    </source>
</reference>
<dbReference type="PANTHER" id="PTHR47178">
    <property type="entry name" value="MONOOXYGENASE, FAD-BINDING"/>
    <property type="match status" value="1"/>
</dbReference>
<protein>
    <submittedName>
        <fullName evidence="6">FAD-dependent monooxygenase</fullName>
    </submittedName>
</protein>
<keyword evidence="4 6" id="KW-0503">Monooxygenase</keyword>
<dbReference type="PRINTS" id="PR00420">
    <property type="entry name" value="RNGMNOXGNASE"/>
</dbReference>
<accession>A0A6H0S2X4</accession>
<dbReference type="Proteomes" id="UP000501849">
    <property type="component" value="Chromosome"/>
</dbReference>
<evidence type="ECO:0000313" key="7">
    <source>
        <dbReference type="Proteomes" id="UP000501849"/>
    </source>
</evidence>
<keyword evidence="1" id="KW-0285">Flavoprotein</keyword>
<feature type="domain" description="FAD-binding" evidence="5">
    <location>
        <begin position="289"/>
        <end position="373"/>
    </location>
</feature>
<dbReference type="EMBL" id="CP038799">
    <property type="protein sequence ID" value="QIV80789.1"/>
    <property type="molecule type" value="Genomic_DNA"/>
</dbReference>
<dbReference type="InterPro" id="IPR036188">
    <property type="entry name" value="FAD/NAD-bd_sf"/>
</dbReference>